<dbReference type="EMBL" id="CAACVR010000013">
    <property type="protein sequence ID" value="VEU21830.1"/>
    <property type="molecule type" value="Genomic_DNA"/>
</dbReference>
<evidence type="ECO:0000259" key="3">
    <source>
        <dbReference type="Pfam" id="PF02777"/>
    </source>
</evidence>
<evidence type="ECO:0000313" key="4">
    <source>
        <dbReference type="EMBL" id="VEU21830.1"/>
    </source>
</evidence>
<evidence type="ECO:0000256" key="1">
    <source>
        <dbReference type="ARBA" id="ARBA00037226"/>
    </source>
</evidence>
<sequence>MLSRSARIIPLTGSLGYRHFASSALAFSSESPELNIHAGRSSQGDATTTAASLNVQVPTTDRLDTLRESHQGLPGVFSKRTFDDVWSKQTAVKLEDLKYGISESPSRADLESCFVTESSSSSSARARASDAMNPFLRNSRRSNGGLNGSSSSLIEDYTLSTSNKVADQYYRLLKKTSKQPTEDFVFQSASSIYNLFYFLSSLKPNEGPENQFSKEQLKKDLLKTPDIFAPIENQPPHGELSKWIVKSFGSLEEFKTLLLSSANSIAGNGYTWVVHRFIKPQQGHQTRDLTRFSSLAVVNTYNNGTPHQFRSGQISSARRYHEKRSMIENQNSAEEMFNMNQIEIPTIAEAQDSYEMFEFTYEPLLAVGVNPSFYVRDYGVFGKKRYLENVWNSIDWATVEGRLN</sequence>
<dbReference type="PANTHER" id="PTHR43595:SF1">
    <property type="entry name" value="SMALL RIBOSOMAL SUBUNIT PROTEIN MS43"/>
    <property type="match status" value="1"/>
</dbReference>
<dbReference type="GO" id="GO:0004784">
    <property type="term" value="F:superoxide dismutase activity"/>
    <property type="evidence" value="ECO:0007669"/>
    <property type="project" value="InterPro"/>
</dbReference>
<proteinExistence type="predicted"/>
<reference evidence="4 5" key="1">
    <citation type="submission" date="2018-12" db="EMBL/GenBank/DDBJ databases">
        <authorList>
            <person name="Tiukova I."/>
            <person name="Dainat J."/>
        </authorList>
    </citation>
    <scope>NUCLEOTIDE SEQUENCE [LARGE SCALE GENOMIC DNA]</scope>
</reference>
<dbReference type="OrthoDB" id="275227at2759"/>
<evidence type="ECO:0000256" key="2">
    <source>
        <dbReference type="SAM" id="MobiDB-lite"/>
    </source>
</evidence>
<protein>
    <submittedName>
        <fullName evidence="4">DEKNAAC102860</fullName>
    </submittedName>
</protein>
<organism evidence="4 5">
    <name type="scientific">Brettanomyces naardenensis</name>
    <name type="common">Yeast</name>
    <dbReference type="NCBI Taxonomy" id="13370"/>
    <lineage>
        <taxon>Eukaryota</taxon>
        <taxon>Fungi</taxon>
        <taxon>Dikarya</taxon>
        <taxon>Ascomycota</taxon>
        <taxon>Saccharomycotina</taxon>
        <taxon>Pichiomycetes</taxon>
        <taxon>Pichiales</taxon>
        <taxon>Pichiaceae</taxon>
        <taxon>Brettanomyces</taxon>
    </lineage>
</organism>
<dbReference type="FunCoup" id="A0A448YLP3">
    <property type="interactions" value="228"/>
</dbReference>
<feature type="domain" description="Manganese/iron superoxide dismutase C-terminal" evidence="3">
    <location>
        <begin position="236"/>
        <end position="276"/>
    </location>
</feature>
<dbReference type="GO" id="GO:0005737">
    <property type="term" value="C:cytoplasm"/>
    <property type="evidence" value="ECO:0007669"/>
    <property type="project" value="TreeGrafter"/>
</dbReference>
<dbReference type="PANTHER" id="PTHR43595">
    <property type="entry name" value="37S RIBOSOMAL PROTEIN S26, MITOCHONDRIAL"/>
    <property type="match status" value="1"/>
</dbReference>
<dbReference type="Proteomes" id="UP000290900">
    <property type="component" value="Unassembled WGS sequence"/>
</dbReference>
<keyword evidence="5" id="KW-1185">Reference proteome</keyword>
<dbReference type="GO" id="GO:0046872">
    <property type="term" value="F:metal ion binding"/>
    <property type="evidence" value="ECO:0007669"/>
    <property type="project" value="InterPro"/>
</dbReference>
<dbReference type="SUPFAM" id="SSF54719">
    <property type="entry name" value="Fe,Mn superoxide dismutase (SOD), C-terminal domain"/>
    <property type="match status" value="1"/>
</dbReference>
<comment type="function">
    <text evidence="1">Component of the mitochondrial ribosome (mitoribosome), a dedicated translation machinery responsible for the synthesis of mitochondrial genome-encoded proteins, including at least some of the essential transmembrane subunits of the mitochondrial respiratory chain. The mitoribosomes are attached to the mitochondrial inner membrane and translation products are cotranslationally integrated into the membrane.</text>
</comment>
<dbReference type="InterPro" id="IPR036314">
    <property type="entry name" value="SOD_C_sf"/>
</dbReference>
<evidence type="ECO:0000313" key="5">
    <source>
        <dbReference type="Proteomes" id="UP000290900"/>
    </source>
</evidence>
<accession>A0A448YLP3</accession>
<dbReference type="InParanoid" id="A0A448YLP3"/>
<dbReference type="AlphaFoldDB" id="A0A448YLP3"/>
<feature type="region of interest" description="Disordered" evidence="2">
    <location>
        <begin position="125"/>
        <end position="147"/>
    </location>
</feature>
<dbReference type="Pfam" id="PF02777">
    <property type="entry name" value="Sod_Fe_C"/>
    <property type="match status" value="1"/>
</dbReference>
<name>A0A448YLP3_BRENA</name>
<dbReference type="Gene3D" id="3.55.40.20">
    <property type="entry name" value="Iron/manganese superoxide dismutase, C-terminal domain"/>
    <property type="match status" value="1"/>
</dbReference>
<dbReference type="STRING" id="13370.A0A448YLP3"/>
<gene>
    <name evidence="4" type="ORF">BRENAR_LOCUS2562</name>
</gene>
<dbReference type="InterPro" id="IPR019832">
    <property type="entry name" value="Mn/Fe_SOD_C"/>
</dbReference>